<dbReference type="InterPro" id="IPR025970">
    <property type="entry name" value="SusE"/>
</dbReference>
<dbReference type="Proteomes" id="UP000187941">
    <property type="component" value="Chromosome"/>
</dbReference>
<sequence length="378" mass="41347">MKRILTFLLLVGGLAGLLTQCTEPGRDLDVTISDVGNFFSPDDNRFVKLQPATPAAVVFEWGQARAQDGTLVLYEVAFDKETGDFSKPIYKITSDNNGVLNKATIAHRDLNRVAALAGIGSLGTGKLKWTVLASRGVNVKQAGASRMLQVERPAGFADIPADIFLTGDATEAGADLAKAIKLRAVRPGEFEVYTSLKAGTYRFVDRTTGTPKAFYIDGVNIKENGTTTVTGPSKVYKVTLDFNNAAARLTEVKSLGLWYSNDNAVRFPLTYTGNGTWTLTNTKIDFPAVPWGKEERYKFRLTVVGADGKDAYEWYGSSNSDNSRADANSPASYFYLFPIAESQWDYSYKFNGAVDGKNVDLLVSLTPTAQYFHRVTIK</sequence>
<dbReference type="STRING" id="1178516.AWR27_17650"/>
<keyword evidence="3" id="KW-1185">Reference proteome</keyword>
<protein>
    <recommendedName>
        <fullName evidence="1">SusE outer membrane protein domain-containing protein</fullName>
    </recommendedName>
</protein>
<dbReference type="RefSeq" id="WP_077134057.1">
    <property type="nucleotide sequence ID" value="NZ_CP014263.1"/>
</dbReference>
<evidence type="ECO:0000313" key="2">
    <source>
        <dbReference type="EMBL" id="AQG82556.1"/>
    </source>
</evidence>
<proteinExistence type="predicted"/>
<feature type="domain" description="SusE outer membrane protein" evidence="1">
    <location>
        <begin position="38"/>
        <end position="131"/>
    </location>
</feature>
<reference evidence="2 3" key="1">
    <citation type="submission" date="2016-01" db="EMBL/GenBank/DDBJ databases">
        <authorList>
            <person name="Oliw E.H."/>
        </authorList>
    </citation>
    <scope>NUCLEOTIDE SEQUENCE [LARGE SCALE GENOMIC DNA]</scope>
    <source>
        <strain evidence="2 3">DY10</strain>
    </source>
</reference>
<organism evidence="2 3">
    <name type="scientific">Spirosoma montaniterrae</name>
    <dbReference type="NCBI Taxonomy" id="1178516"/>
    <lineage>
        <taxon>Bacteria</taxon>
        <taxon>Pseudomonadati</taxon>
        <taxon>Bacteroidota</taxon>
        <taxon>Cytophagia</taxon>
        <taxon>Cytophagales</taxon>
        <taxon>Cytophagaceae</taxon>
        <taxon>Spirosoma</taxon>
    </lineage>
</organism>
<evidence type="ECO:0000313" key="3">
    <source>
        <dbReference type="Proteomes" id="UP000187941"/>
    </source>
</evidence>
<dbReference type="KEGG" id="smon:AWR27_17650"/>
<dbReference type="EMBL" id="CP014263">
    <property type="protein sequence ID" value="AQG82556.1"/>
    <property type="molecule type" value="Genomic_DNA"/>
</dbReference>
<dbReference type="Pfam" id="PF14292">
    <property type="entry name" value="SusE"/>
    <property type="match status" value="1"/>
</dbReference>
<dbReference type="OrthoDB" id="631295at2"/>
<evidence type="ECO:0000259" key="1">
    <source>
        <dbReference type="Pfam" id="PF14292"/>
    </source>
</evidence>
<accession>A0A1P9X4I0</accession>
<name>A0A1P9X4I0_9BACT</name>
<gene>
    <name evidence="2" type="ORF">AWR27_17650</name>
</gene>
<dbReference type="AlphaFoldDB" id="A0A1P9X4I0"/>